<dbReference type="Pfam" id="PF17761">
    <property type="entry name" value="DUF1016_N"/>
    <property type="match status" value="1"/>
</dbReference>
<feature type="domain" description="YhcG N-terminal" evidence="2">
    <location>
        <begin position="31"/>
        <end position="166"/>
    </location>
</feature>
<evidence type="ECO:0000313" key="4">
    <source>
        <dbReference type="Proteomes" id="UP001204953"/>
    </source>
</evidence>
<dbReference type="Pfam" id="PF06250">
    <property type="entry name" value="YhcG_C"/>
    <property type="match status" value="1"/>
</dbReference>
<dbReference type="AlphaFoldDB" id="A0AAE3KLP6"/>
<accession>A0AAE3KLP6</accession>
<dbReference type="EMBL" id="JAMZMM010000049">
    <property type="protein sequence ID" value="MCP2728324.1"/>
    <property type="molecule type" value="Genomic_DNA"/>
</dbReference>
<name>A0AAE3KLP6_9CYAN</name>
<keyword evidence="4" id="KW-1185">Reference proteome</keyword>
<dbReference type="InterPro" id="IPR009362">
    <property type="entry name" value="YhcG_C"/>
</dbReference>
<dbReference type="InterPro" id="IPR041527">
    <property type="entry name" value="YhcG_N"/>
</dbReference>
<dbReference type="PANTHER" id="PTHR30547:SF0">
    <property type="entry name" value="BLR8175 PROTEIN"/>
    <property type="match status" value="1"/>
</dbReference>
<sequence>MSYTKKAFRNLNMRKQTSLLPDNYDDFLRHLKERIRTAQVRAALAVNQELIVLYWQIGHSILSRQEQEGWGAKVIEQLAKDLRRDFPDMTGFSSRNLKYMRAFAEAYPDEEFVQRCVAQLPWRHNIALLEKLKSQEKRLWYAGQALENGWSRDILVLQIETNLYQRLGGAITNFENVLPSPQSDLAQSLLKDPYHLDFLSLSKDAHERELEKGLVEHILDFLLELGLGFAFLGNQYPIEVDGKEYRLDLLFYHVKLHCYIIMDFRP</sequence>
<evidence type="ECO:0000259" key="2">
    <source>
        <dbReference type="Pfam" id="PF17761"/>
    </source>
</evidence>
<comment type="caution">
    <text evidence="3">The sequence shown here is derived from an EMBL/GenBank/DDBJ whole genome shotgun (WGS) entry which is preliminary data.</text>
</comment>
<dbReference type="InterPro" id="IPR053148">
    <property type="entry name" value="PD-DEXK-like_domain"/>
</dbReference>
<dbReference type="PANTHER" id="PTHR30547">
    <property type="entry name" value="UNCHARACTERIZED PROTEIN YHCG-RELATED"/>
    <property type="match status" value="1"/>
</dbReference>
<evidence type="ECO:0000313" key="3">
    <source>
        <dbReference type="EMBL" id="MCP2728324.1"/>
    </source>
</evidence>
<feature type="domain" description="YhcG PDDEXK nuclease" evidence="1">
    <location>
        <begin position="188"/>
        <end position="264"/>
    </location>
</feature>
<proteinExistence type="predicted"/>
<organism evidence="3 4">
    <name type="scientific">Limnofasciculus baicalensis BBK-W-15</name>
    <dbReference type="NCBI Taxonomy" id="2699891"/>
    <lineage>
        <taxon>Bacteria</taxon>
        <taxon>Bacillati</taxon>
        <taxon>Cyanobacteriota</taxon>
        <taxon>Cyanophyceae</taxon>
        <taxon>Coleofasciculales</taxon>
        <taxon>Coleofasciculaceae</taxon>
        <taxon>Limnofasciculus</taxon>
        <taxon>Limnofasciculus baicalensis</taxon>
    </lineage>
</organism>
<dbReference type="Proteomes" id="UP001204953">
    <property type="component" value="Unassembled WGS sequence"/>
</dbReference>
<reference evidence="3" key="1">
    <citation type="submission" date="2022-06" db="EMBL/GenBank/DDBJ databases">
        <title>New cyanobacteria of genus Symplocastrum in benthos of Lake Baikal.</title>
        <authorList>
            <person name="Sorokovikova E."/>
            <person name="Tikhonova I."/>
            <person name="Krasnopeev A."/>
            <person name="Evseev P."/>
            <person name="Gladkikh A."/>
            <person name="Belykh O."/>
        </authorList>
    </citation>
    <scope>NUCLEOTIDE SEQUENCE</scope>
    <source>
        <strain evidence="3">BBK-W-15</strain>
    </source>
</reference>
<protein>
    <submittedName>
        <fullName evidence="3">PDDEXK nuclease domain-containing protein</fullName>
    </submittedName>
</protein>
<gene>
    <name evidence="3" type="ORF">NJ959_07530</name>
</gene>
<evidence type="ECO:0000259" key="1">
    <source>
        <dbReference type="Pfam" id="PF06250"/>
    </source>
</evidence>